<reference evidence="7 8" key="1">
    <citation type="submission" date="2024-04" db="EMBL/GenBank/DDBJ databases">
        <authorList>
            <person name="Fracassetti M."/>
        </authorList>
    </citation>
    <scope>NUCLEOTIDE SEQUENCE [LARGE SCALE GENOMIC DNA]</scope>
</reference>
<proteinExistence type="inferred from homology"/>
<keyword evidence="4" id="KW-0560">Oxidoreductase</keyword>
<accession>A0AAV2FL39</accession>
<dbReference type="Gene3D" id="1.10.420.10">
    <property type="entry name" value="Peroxidase, domain 2"/>
    <property type="match status" value="1"/>
</dbReference>
<keyword evidence="3" id="KW-0479">Metal-binding</keyword>
<dbReference type="EMBL" id="OZ034819">
    <property type="protein sequence ID" value="CAL1398458.1"/>
    <property type="molecule type" value="Genomic_DNA"/>
</dbReference>
<evidence type="ECO:0000313" key="7">
    <source>
        <dbReference type="EMBL" id="CAL1398458.1"/>
    </source>
</evidence>
<dbReference type="GO" id="GO:0046872">
    <property type="term" value="F:metal ion binding"/>
    <property type="evidence" value="ECO:0007669"/>
    <property type="project" value="UniProtKB-KW"/>
</dbReference>
<evidence type="ECO:0000256" key="2">
    <source>
        <dbReference type="ARBA" id="ARBA00006873"/>
    </source>
</evidence>
<gene>
    <name evidence="7" type="ORF">LTRI10_LOCUS38690</name>
</gene>
<dbReference type="Pfam" id="PF00141">
    <property type="entry name" value="peroxidase"/>
    <property type="match status" value="1"/>
</dbReference>
<sequence length="69" mass="7661">MQSLNIRPLTARNMKMGWLDSLTTMLIDLFAGYNLSVKDLVALSGSHSIGKDRCFAIQFCLFARYDGGS</sequence>
<dbReference type="AlphaFoldDB" id="A0AAV2FL39"/>
<name>A0AAV2FL39_9ROSI</name>
<keyword evidence="8" id="KW-1185">Reference proteome</keyword>
<evidence type="ECO:0000256" key="3">
    <source>
        <dbReference type="ARBA" id="ARBA00022723"/>
    </source>
</evidence>
<dbReference type="GO" id="GO:0004601">
    <property type="term" value="F:peroxidase activity"/>
    <property type="evidence" value="ECO:0007669"/>
    <property type="project" value="InterPro"/>
</dbReference>
<dbReference type="Proteomes" id="UP001497516">
    <property type="component" value="Chromosome 6"/>
</dbReference>
<keyword evidence="5" id="KW-0408">Iron</keyword>
<dbReference type="InterPro" id="IPR019793">
    <property type="entry name" value="Peroxidases_heam-ligand_BS"/>
</dbReference>
<dbReference type="PROSITE" id="PS00435">
    <property type="entry name" value="PEROXIDASE_1"/>
    <property type="match status" value="1"/>
</dbReference>
<dbReference type="GO" id="GO:0020037">
    <property type="term" value="F:heme binding"/>
    <property type="evidence" value="ECO:0007669"/>
    <property type="project" value="InterPro"/>
</dbReference>
<dbReference type="InterPro" id="IPR002016">
    <property type="entry name" value="Haem_peroxidase"/>
</dbReference>
<comment type="similarity">
    <text evidence="2">Belongs to the peroxidase family. Ascorbate peroxidase subfamily.</text>
</comment>
<feature type="domain" description="Plant heme peroxidase family profile" evidence="6">
    <location>
        <begin position="21"/>
        <end position="58"/>
    </location>
</feature>
<evidence type="ECO:0000259" key="6">
    <source>
        <dbReference type="Pfam" id="PF00141"/>
    </source>
</evidence>
<evidence type="ECO:0000256" key="5">
    <source>
        <dbReference type="ARBA" id="ARBA00023004"/>
    </source>
</evidence>
<evidence type="ECO:0000256" key="4">
    <source>
        <dbReference type="ARBA" id="ARBA00023002"/>
    </source>
</evidence>
<evidence type="ECO:0000313" key="8">
    <source>
        <dbReference type="Proteomes" id="UP001497516"/>
    </source>
</evidence>
<dbReference type="SUPFAM" id="SSF48113">
    <property type="entry name" value="Heme-dependent peroxidases"/>
    <property type="match status" value="1"/>
</dbReference>
<dbReference type="InterPro" id="IPR010255">
    <property type="entry name" value="Haem_peroxidase_sf"/>
</dbReference>
<dbReference type="GO" id="GO:0006979">
    <property type="term" value="P:response to oxidative stress"/>
    <property type="evidence" value="ECO:0007669"/>
    <property type="project" value="InterPro"/>
</dbReference>
<evidence type="ECO:0000256" key="1">
    <source>
        <dbReference type="ARBA" id="ARBA00001970"/>
    </source>
</evidence>
<comment type="cofactor">
    <cofactor evidence="1">
        <name>heme b</name>
        <dbReference type="ChEBI" id="CHEBI:60344"/>
    </cofactor>
</comment>
<protein>
    <recommendedName>
        <fullName evidence="6">Plant heme peroxidase family profile domain-containing protein</fullName>
    </recommendedName>
</protein>
<organism evidence="7 8">
    <name type="scientific">Linum trigynum</name>
    <dbReference type="NCBI Taxonomy" id="586398"/>
    <lineage>
        <taxon>Eukaryota</taxon>
        <taxon>Viridiplantae</taxon>
        <taxon>Streptophyta</taxon>
        <taxon>Embryophyta</taxon>
        <taxon>Tracheophyta</taxon>
        <taxon>Spermatophyta</taxon>
        <taxon>Magnoliopsida</taxon>
        <taxon>eudicotyledons</taxon>
        <taxon>Gunneridae</taxon>
        <taxon>Pentapetalae</taxon>
        <taxon>rosids</taxon>
        <taxon>fabids</taxon>
        <taxon>Malpighiales</taxon>
        <taxon>Linaceae</taxon>
        <taxon>Linum</taxon>
    </lineage>
</organism>